<accession>A0A974DIX9</accession>
<dbReference type="AlphaFoldDB" id="A0A974DIX9"/>
<organism evidence="1 2">
    <name type="scientific">Xenopus laevis</name>
    <name type="common">African clawed frog</name>
    <dbReference type="NCBI Taxonomy" id="8355"/>
    <lineage>
        <taxon>Eukaryota</taxon>
        <taxon>Metazoa</taxon>
        <taxon>Chordata</taxon>
        <taxon>Craniata</taxon>
        <taxon>Vertebrata</taxon>
        <taxon>Euteleostomi</taxon>
        <taxon>Amphibia</taxon>
        <taxon>Batrachia</taxon>
        <taxon>Anura</taxon>
        <taxon>Pipoidea</taxon>
        <taxon>Pipidae</taxon>
        <taxon>Xenopodinae</taxon>
        <taxon>Xenopus</taxon>
        <taxon>Xenopus</taxon>
    </lineage>
</organism>
<sequence>MCKRDTIILMLQRTVMLFPVHNFVFLLSSAHVYITLPHCAISCHTAFSTSLTFSRLQIYIQFYSSM</sequence>
<dbReference type="Proteomes" id="UP000694892">
    <property type="component" value="Chromosome 2S"/>
</dbReference>
<protein>
    <submittedName>
        <fullName evidence="1">Uncharacterized protein</fullName>
    </submittedName>
</protein>
<gene>
    <name evidence="1" type="ORF">XELAEV_18015945mg</name>
</gene>
<reference evidence="2" key="1">
    <citation type="journal article" date="2016" name="Nature">
        <title>Genome evolution in the allotetraploid frog Xenopus laevis.</title>
        <authorList>
            <person name="Session A.M."/>
            <person name="Uno Y."/>
            <person name="Kwon T."/>
            <person name="Chapman J.A."/>
            <person name="Toyoda A."/>
            <person name="Takahashi S."/>
            <person name="Fukui A."/>
            <person name="Hikosaka A."/>
            <person name="Suzuki A."/>
            <person name="Kondo M."/>
            <person name="van Heeringen S.J."/>
            <person name="Quigley I."/>
            <person name="Heinz S."/>
            <person name="Ogino H."/>
            <person name="Ochi H."/>
            <person name="Hellsten U."/>
            <person name="Lyons J.B."/>
            <person name="Simakov O."/>
            <person name="Putnam N."/>
            <person name="Stites J."/>
            <person name="Kuroki Y."/>
            <person name="Tanaka T."/>
            <person name="Michiue T."/>
            <person name="Watanabe M."/>
            <person name="Bogdanovic O."/>
            <person name="Lister R."/>
            <person name="Georgiou G."/>
            <person name="Paranjpe S.S."/>
            <person name="van Kruijsbergen I."/>
            <person name="Shu S."/>
            <person name="Carlson J."/>
            <person name="Kinoshita T."/>
            <person name="Ohta Y."/>
            <person name="Mawaribuchi S."/>
            <person name="Jenkins J."/>
            <person name="Grimwood J."/>
            <person name="Schmutz J."/>
            <person name="Mitros T."/>
            <person name="Mozaffari S.V."/>
            <person name="Suzuki Y."/>
            <person name="Haramoto Y."/>
            <person name="Yamamoto T.S."/>
            <person name="Takagi C."/>
            <person name="Heald R."/>
            <person name="Miller K."/>
            <person name="Haudenschild C."/>
            <person name="Kitzman J."/>
            <person name="Nakayama T."/>
            <person name="Izutsu Y."/>
            <person name="Robert J."/>
            <person name="Fortriede J."/>
            <person name="Burns K."/>
            <person name="Lotay V."/>
            <person name="Karimi K."/>
            <person name="Yasuoka Y."/>
            <person name="Dichmann D.S."/>
            <person name="Flajnik M.F."/>
            <person name="Houston D.W."/>
            <person name="Shendure J."/>
            <person name="DuPasquier L."/>
            <person name="Vize P.D."/>
            <person name="Zorn A.M."/>
            <person name="Ito M."/>
            <person name="Marcotte E.M."/>
            <person name="Wallingford J.B."/>
            <person name="Ito Y."/>
            <person name="Asashima M."/>
            <person name="Ueno N."/>
            <person name="Matsuda Y."/>
            <person name="Veenstra G.J."/>
            <person name="Fujiyama A."/>
            <person name="Harland R.M."/>
            <person name="Taira M."/>
            <person name="Rokhsar D.S."/>
        </authorList>
    </citation>
    <scope>NUCLEOTIDE SEQUENCE [LARGE SCALE GENOMIC DNA]</scope>
    <source>
        <strain evidence="2">J</strain>
    </source>
</reference>
<name>A0A974DIX9_XENLA</name>
<proteinExistence type="predicted"/>
<evidence type="ECO:0000313" key="2">
    <source>
        <dbReference type="Proteomes" id="UP000694892"/>
    </source>
</evidence>
<evidence type="ECO:0000313" key="1">
    <source>
        <dbReference type="EMBL" id="OCT92879.1"/>
    </source>
</evidence>
<dbReference type="EMBL" id="CM004469">
    <property type="protein sequence ID" value="OCT92879.1"/>
    <property type="molecule type" value="Genomic_DNA"/>
</dbReference>